<evidence type="ECO:0008006" key="3">
    <source>
        <dbReference type="Google" id="ProtNLM"/>
    </source>
</evidence>
<evidence type="ECO:0000313" key="1">
    <source>
        <dbReference type="EMBL" id="KEQ56075.1"/>
    </source>
</evidence>
<organism evidence="1 2">
    <name type="scientific">Marine Group I thaumarchaeote SCGC AAA799-N04</name>
    <dbReference type="NCBI Taxonomy" id="1502293"/>
    <lineage>
        <taxon>Archaea</taxon>
        <taxon>Nitrososphaerota</taxon>
        <taxon>Marine Group I</taxon>
    </lineage>
</organism>
<accession>A0A081RLK2</accession>
<dbReference type="EMBL" id="JOKN01000034">
    <property type="protein sequence ID" value="KEQ56075.1"/>
    <property type="molecule type" value="Genomic_DNA"/>
</dbReference>
<proteinExistence type="predicted"/>
<evidence type="ECO:0000313" key="2">
    <source>
        <dbReference type="Proteomes" id="UP000028059"/>
    </source>
</evidence>
<dbReference type="Pfam" id="PF06348">
    <property type="entry name" value="DUF1059"/>
    <property type="match status" value="1"/>
</dbReference>
<keyword evidence="2" id="KW-1185">Reference proteome</keyword>
<dbReference type="Proteomes" id="UP000028059">
    <property type="component" value="Unassembled WGS sequence"/>
</dbReference>
<gene>
    <name evidence="1" type="ORF">AAA799N04_01507</name>
</gene>
<reference evidence="1 2" key="1">
    <citation type="submission" date="2014-06" db="EMBL/GenBank/DDBJ databases">
        <authorList>
            <person name="Ngugi D.K."/>
            <person name="Blom J."/>
            <person name="Alam I."/>
            <person name="Rashid M."/>
            <person name="Ba Alawi W."/>
            <person name="Zhang G."/>
            <person name="Hikmawan T."/>
            <person name="Guan Y."/>
            <person name="Antunes A."/>
            <person name="Siam R."/>
            <person name="ElDorry H."/>
            <person name="Bajic V."/>
            <person name="Stingl U."/>
        </authorList>
    </citation>
    <scope>NUCLEOTIDE SEQUENCE [LARGE SCALE GENOMIC DNA]</scope>
    <source>
        <strain evidence="1">SCGC AAA799-N04</strain>
    </source>
</reference>
<name>A0A081RLK2_9ARCH</name>
<sequence>MLGGVPMFELICNDYGFECSFKAKGNKEIVTEQFKTHVLEEHGIDYTKEAVTQFILRKYPGIEGN</sequence>
<protein>
    <recommendedName>
        <fullName evidence="3">DUF1059 domain-containing protein</fullName>
    </recommendedName>
</protein>
<comment type="caution">
    <text evidence="1">The sequence shown here is derived from an EMBL/GenBank/DDBJ whole genome shotgun (WGS) entry which is preliminary data.</text>
</comment>
<dbReference type="InterPro" id="IPR009409">
    <property type="entry name" value="DUF1059"/>
</dbReference>
<dbReference type="AlphaFoldDB" id="A0A081RLK2"/>